<proteinExistence type="predicted"/>
<dbReference type="EMBL" id="VSRR010110829">
    <property type="protein sequence ID" value="MPC97648.1"/>
    <property type="molecule type" value="Genomic_DNA"/>
</dbReference>
<sequence>MDRWRAAITSSLVISKPYVPFRALRLPKSARQDAEMFEIGRRGQRSINITYSLSPSFALSLSLASSDLLTLASQDMPTINSQHATGPGIVGAR</sequence>
<evidence type="ECO:0000313" key="2">
    <source>
        <dbReference type="Proteomes" id="UP000324222"/>
    </source>
</evidence>
<evidence type="ECO:0000313" key="1">
    <source>
        <dbReference type="EMBL" id="MPC97648.1"/>
    </source>
</evidence>
<accession>A0A5B7JXE4</accession>
<organism evidence="1 2">
    <name type="scientific">Portunus trituberculatus</name>
    <name type="common">Swimming crab</name>
    <name type="synonym">Neptunus trituberculatus</name>
    <dbReference type="NCBI Taxonomy" id="210409"/>
    <lineage>
        <taxon>Eukaryota</taxon>
        <taxon>Metazoa</taxon>
        <taxon>Ecdysozoa</taxon>
        <taxon>Arthropoda</taxon>
        <taxon>Crustacea</taxon>
        <taxon>Multicrustacea</taxon>
        <taxon>Malacostraca</taxon>
        <taxon>Eumalacostraca</taxon>
        <taxon>Eucarida</taxon>
        <taxon>Decapoda</taxon>
        <taxon>Pleocyemata</taxon>
        <taxon>Brachyura</taxon>
        <taxon>Eubrachyura</taxon>
        <taxon>Portunoidea</taxon>
        <taxon>Portunidae</taxon>
        <taxon>Portuninae</taxon>
        <taxon>Portunus</taxon>
    </lineage>
</organism>
<dbReference type="Proteomes" id="UP000324222">
    <property type="component" value="Unassembled WGS sequence"/>
</dbReference>
<dbReference type="AlphaFoldDB" id="A0A5B7JXE4"/>
<name>A0A5B7JXE4_PORTR</name>
<reference evidence="1 2" key="1">
    <citation type="submission" date="2019-05" db="EMBL/GenBank/DDBJ databases">
        <title>Another draft genome of Portunus trituberculatus and its Hox gene families provides insights of decapod evolution.</title>
        <authorList>
            <person name="Jeong J.-H."/>
            <person name="Song I."/>
            <person name="Kim S."/>
            <person name="Choi T."/>
            <person name="Kim D."/>
            <person name="Ryu S."/>
            <person name="Kim W."/>
        </authorList>
    </citation>
    <scope>NUCLEOTIDE SEQUENCE [LARGE SCALE GENOMIC DNA]</scope>
    <source>
        <tissue evidence="1">Muscle</tissue>
    </source>
</reference>
<keyword evidence="2" id="KW-1185">Reference proteome</keyword>
<gene>
    <name evidence="1" type="ORF">E2C01_092972</name>
</gene>
<protein>
    <submittedName>
        <fullName evidence="1">Uncharacterized protein</fullName>
    </submittedName>
</protein>
<comment type="caution">
    <text evidence="1">The sequence shown here is derived from an EMBL/GenBank/DDBJ whole genome shotgun (WGS) entry which is preliminary data.</text>
</comment>